<sequence>MYGRDNFRRPERKASVGFPVGIMLLSMLVIAMYLLVGSAFLDSRSPDVAVYVPAGATKQAVD</sequence>
<evidence type="ECO:0000313" key="2">
    <source>
        <dbReference type="EMBL" id="MBP2238489.1"/>
    </source>
</evidence>
<reference evidence="2 3" key="1">
    <citation type="submission" date="2021-03" db="EMBL/GenBank/DDBJ databases">
        <title>Genomic Encyclopedia of Type Strains, Phase IV (KMG-IV): sequencing the most valuable type-strain genomes for metagenomic binning, comparative biology and taxonomic classification.</title>
        <authorList>
            <person name="Goeker M."/>
        </authorList>
    </citation>
    <scope>NUCLEOTIDE SEQUENCE [LARGE SCALE GENOMIC DNA]</scope>
    <source>
        <strain evidence="2 3">DSM 13372</strain>
    </source>
</reference>
<keyword evidence="1" id="KW-0812">Transmembrane</keyword>
<dbReference type="Proteomes" id="UP000730739">
    <property type="component" value="Unassembled WGS sequence"/>
</dbReference>
<name>A0ABS4R706_9HYPH</name>
<evidence type="ECO:0008006" key="4">
    <source>
        <dbReference type="Google" id="ProtNLM"/>
    </source>
</evidence>
<comment type="caution">
    <text evidence="2">The sequence shown here is derived from an EMBL/GenBank/DDBJ whole genome shotgun (WGS) entry which is preliminary data.</text>
</comment>
<keyword evidence="3" id="KW-1185">Reference proteome</keyword>
<gene>
    <name evidence="2" type="ORF">J2Z31_005026</name>
</gene>
<dbReference type="EMBL" id="JAGILA010000008">
    <property type="protein sequence ID" value="MBP2238489.1"/>
    <property type="molecule type" value="Genomic_DNA"/>
</dbReference>
<evidence type="ECO:0000313" key="3">
    <source>
        <dbReference type="Proteomes" id="UP000730739"/>
    </source>
</evidence>
<evidence type="ECO:0000256" key="1">
    <source>
        <dbReference type="SAM" id="Phobius"/>
    </source>
</evidence>
<organism evidence="2 3">
    <name type="scientific">Sinorhizobium kostiense</name>
    <dbReference type="NCBI Taxonomy" id="76747"/>
    <lineage>
        <taxon>Bacteria</taxon>
        <taxon>Pseudomonadati</taxon>
        <taxon>Pseudomonadota</taxon>
        <taxon>Alphaproteobacteria</taxon>
        <taxon>Hyphomicrobiales</taxon>
        <taxon>Rhizobiaceae</taxon>
        <taxon>Sinorhizobium/Ensifer group</taxon>
        <taxon>Sinorhizobium</taxon>
    </lineage>
</organism>
<feature type="transmembrane region" description="Helical" evidence="1">
    <location>
        <begin position="20"/>
        <end position="41"/>
    </location>
</feature>
<keyword evidence="1" id="KW-1133">Transmembrane helix</keyword>
<proteinExistence type="predicted"/>
<dbReference type="RefSeq" id="WP_209605564.1">
    <property type="nucleotide sequence ID" value="NZ_JAGILA010000008.1"/>
</dbReference>
<protein>
    <recommendedName>
        <fullName evidence="4">Transmembrane protein</fullName>
    </recommendedName>
</protein>
<accession>A0ABS4R706</accession>
<keyword evidence="1" id="KW-0472">Membrane</keyword>